<gene>
    <name evidence="2" type="ORF">B0H16DRAFT_1568568</name>
</gene>
<dbReference type="Proteomes" id="UP001215598">
    <property type="component" value="Unassembled WGS sequence"/>
</dbReference>
<evidence type="ECO:0000256" key="1">
    <source>
        <dbReference type="SAM" id="SignalP"/>
    </source>
</evidence>
<name>A0AAD7IBV7_9AGAR</name>
<accession>A0AAD7IBV7</accession>
<feature type="signal peptide" evidence="1">
    <location>
        <begin position="1"/>
        <end position="25"/>
    </location>
</feature>
<protein>
    <submittedName>
        <fullName evidence="2">Uncharacterized protein</fullName>
    </submittedName>
</protein>
<feature type="chain" id="PRO_5042155545" evidence="1">
    <location>
        <begin position="26"/>
        <end position="75"/>
    </location>
</feature>
<evidence type="ECO:0000313" key="3">
    <source>
        <dbReference type="Proteomes" id="UP001215598"/>
    </source>
</evidence>
<dbReference type="AlphaFoldDB" id="A0AAD7IBV7"/>
<evidence type="ECO:0000313" key="2">
    <source>
        <dbReference type="EMBL" id="KAJ7739598.1"/>
    </source>
</evidence>
<dbReference type="EMBL" id="JARKIB010000106">
    <property type="protein sequence ID" value="KAJ7739598.1"/>
    <property type="molecule type" value="Genomic_DNA"/>
</dbReference>
<comment type="caution">
    <text evidence="2">The sequence shown here is derived from an EMBL/GenBank/DDBJ whole genome shotgun (WGS) entry which is preliminary data.</text>
</comment>
<reference evidence="2" key="1">
    <citation type="submission" date="2023-03" db="EMBL/GenBank/DDBJ databases">
        <title>Massive genome expansion in bonnet fungi (Mycena s.s.) driven by repeated elements and novel gene families across ecological guilds.</title>
        <authorList>
            <consortium name="Lawrence Berkeley National Laboratory"/>
            <person name="Harder C.B."/>
            <person name="Miyauchi S."/>
            <person name="Viragh M."/>
            <person name="Kuo A."/>
            <person name="Thoen E."/>
            <person name="Andreopoulos B."/>
            <person name="Lu D."/>
            <person name="Skrede I."/>
            <person name="Drula E."/>
            <person name="Henrissat B."/>
            <person name="Morin E."/>
            <person name="Kohler A."/>
            <person name="Barry K."/>
            <person name="LaButti K."/>
            <person name="Morin E."/>
            <person name="Salamov A."/>
            <person name="Lipzen A."/>
            <person name="Mereny Z."/>
            <person name="Hegedus B."/>
            <person name="Baldrian P."/>
            <person name="Stursova M."/>
            <person name="Weitz H."/>
            <person name="Taylor A."/>
            <person name="Grigoriev I.V."/>
            <person name="Nagy L.G."/>
            <person name="Martin F."/>
            <person name="Kauserud H."/>
        </authorList>
    </citation>
    <scope>NUCLEOTIDE SEQUENCE</scope>
    <source>
        <strain evidence="2">CBHHK182m</strain>
    </source>
</reference>
<proteinExistence type="predicted"/>
<sequence length="75" mass="8056">MNQRRLNLVTCLYSTLAISIGSSASTHIQRKDAVIQFGNNGETLSGVVFARPPACLPACLPIKRPNSNSGKEITK</sequence>
<organism evidence="2 3">
    <name type="scientific">Mycena metata</name>
    <dbReference type="NCBI Taxonomy" id="1033252"/>
    <lineage>
        <taxon>Eukaryota</taxon>
        <taxon>Fungi</taxon>
        <taxon>Dikarya</taxon>
        <taxon>Basidiomycota</taxon>
        <taxon>Agaricomycotina</taxon>
        <taxon>Agaricomycetes</taxon>
        <taxon>Agaricomycetidae</taxon>
        <taxon>Agaricales</taxon>
        <taxon>Marasmiineae</taxon>
        <taxon>Mycenaceae</taxon>
        <taxon>Mycena</taxon>
    </lineage>
</organism>
<keyword evidence="1" id="KW-0732">Signal</keyword>
<keyword evidence="3" id="KW-1185">Reference proteome</keyword>